<name>A0A6M8EVZ5_9BACT</name>
<accession>A0A6M8EVZ5</accession>
<feature type="signal peptide" evidence="1">
    <location>
        <begin position="1"/>
        <end position="23"/>
    </location>
</feature>
<proteinExistence type="predicted"/>
<keyword evidence="4" id="KW-1185">Reference proteome</keyword>
<protein>
    <submittedName>
        <fullName evidence="3">Putative lipid asymmetry ABC transporter MlaABCDEF component MlaB</fullName>
    </submittedName>
</protein>
<sequence>MRNSIKIFIYICVIGLLSACSLKQETYDTNTYAIDFKVIQSFKNSAKTIYVENPNVNKSFNSNSIFYTTKAYSFEEYALNRWIDKPSSMLHNNIAQTLETSNIFKNVLKEKSEIKFDYMLKTNVVSLYNSIESNNSFAVLSIKFDLVSNGEVLKTYTYNKKVLSQGNKPYDFVVAMNKAFEEVASDLNFQIYNLIK</sequence>
<keyword evidence="1" id="KW-0732">Signal</keyword>
<organism evidence="3 4">
    <name type="scientific">Arcobacter acticola</name>
    <dbReference type="NCBI Taxonomy" id="1849015"/>
    <lineage>
        <taxon>Bacteria</taxon>
        <taxon>Pseudomonadati</taxon>
        <taxon>Campylobacterota</taxon>
        <taxon>Epsilonproteobacteria</taxon>
        <taxon>Campylobacterales</taxon>
        <taxon>Arcobacteraceae</taxon>
        <taxon>Arcobacter</taxon>
    </lineage>
</organism>
<evidence type="ECO:0000259" key="2">
    <source>
        <dbReference type="Pfam" id="PF03886"/>
    </source>
</evidence>
<dbReference type="AlphaFoldDB" id="A0A6M8EVZ5"/>
<dbReference type="RefSeq" id="WP_172124191.1">
    <property type="nucleotide sequence ID" value="NZ_CP042652.1"/>
</dbReference>
<dbReference type="Proteomes" id="UP000503483">
    <property type="component" value="Chromosome"/>
</dbReference>
<evidence type="ECO:0000313" key="3">
    <source>
        <dbReference type="EMBL" id="QKE27454.1"/>
    </source>
</evidence>
<dbReference type="SUPFAM" id="SSF159594">
    <property type="entry name" value="XCC0632-like"/>
    <property type="match status" value="1"/>
</dbReference>
<feature type="domain" description="ABC-type transport auxiliary lipoprotein component" evidence="2">
    <location>
        <begin position="47"/>
        <end position="186"/>
    </location>
</feature>
<dbReference type="PROSITE" id="PS51257">
    <property type="entry name" value="PROKAR_LIPOPROTEIN"/>
    <property type="match status" value="1"/>
</dbReference>
<dbReference type="KEGG" id="paco:AACT_0225"/>
<reference evidence="3 4" key="1">
    <citation type="submission" date="2019-08" db="EMBL/GenBank/DDBJ databases">
        <title>Complete genome sequence of Arcobacter acticola.</title>
        <authorList>
            <person name="Miller W."/>
        </authorList>
    </citation>
    <scope>NUCLEOTIDE SEQUENCE [LARGE SCALE GENOMIC DNA]</scope>
    <source>
        <strain evidence="3 4">KCTC 52212</strain>
    </source>
</reference>
<dbReference type="Gene3D" id="3.40.50.10610">
    <property type="entry name" value="ABC-type transport auxiliary lipoprotein component"/>
    <property type="match status" value="1"/>
</dbReference>
<evidence type="ECO:0000313" key="4">
    <source>
        <dbReference type="Proteomes" id="UP000503483"/>
    </source>
</evidence>
<evidence type="ECO:0000256" key="1">
    <source>
        <dbReference type="SAM" id="SignalP"/>
    </source>
</evidence>
<dbReference type="EMBL" id="CP042652">
    <property type="protein sequence ID" value="QKE27454.1"/>
    <property type="molecule type" value="Genomic_DNA"/>
</dbReference>
<feature type="chain" id="PRO_5027070646" evidence="1">
    <location>
        <begin position="24"/>
        <end position="196"/>
    </location>
</feature>
<dbReference type="Pfam" id="PF03886">
    <property type="entry name" value="ABC_trans_aux"/>
    <property type="match status" value="1"/>
</dbReference>
<gene>
    <name evidence="3" type="ORF">AACT_0225</name>
</gene>
<dbReference type="InterPro" id="IPR005586">
    <property type="entry name" value="ABC_trans_aux"/>
</dbReference>